<keyword evidence="6" id="KW-1185">Reference proteome</keyword>
<comment type="similarity">
    <text evidence="2">Belongs to the carnitine/choline acetyltransferase family.</text>
</comment>
<dbReference type="InterPro" id="IPR000542">
    <property type="entry name" value="Carn_acyl_trans"/>
</dbReference>
<keyword evidence="2" id="KW-0012">Acyltransferase</keyword>
<keyword evidence="2" id="KW-0808">Transferase</keyword>
<evidence type="ECO:0000256" key="1">
    <source>
        <dbReference type="PIRSR" id="PIRSR600542-1"/>
    </source>
</evidence>
<evidence type="ECO:0000313" key="5">
    <source>
        <dbReference type="EMBL" id="KAG7364742.1"/>
    </source>
</evidence>
<evidence type="ECO:0000256" key="2">
    <source>
        <dbReference type="RuleBase" id="RU003801"/>
    </source>
</evidence>
<dbReference type="Pfam" id="PF00755">
    <property type="entry name" value="Carn_acyltransf"/>
    <property type="match status" value="1"/>
</dbReference>
<dbReference type="PANTHER" id="PTHR22589:SF103">
    <property type="entry name" value="CARNITINE O-ACETYL-TRANSFERASE, ISOFORM A-RELATED"/>
    <property type="match status" value="1"/>
</dbReference>
<dbReference type="PROSITE" id="PS00440">
    <property type="entry name" value="ACYLTRANSF_C_2"/>
    <property type="match status" value="1"/>
</dbReference>
<evidence type="ECO:0000313" key="6">
    <source>
        <dbReference type="Proteomes" id="UP000693970"/>
    </source>
</evidence>
<evidence type="ECO:0000259" key="4">
    <source>
        <dbReference type="Pfam" id="PF00755"/>
    </source>
</evidence>
<evidence type="ECO:0000256" key="3">
    <source>
        <dbReference type="SAM" id="Coils"/>
    </source>
</evidence>
<dbReference type="GO" id="GO:0016746">
    <property type="term" value="F:acyltransferase activity"/>
    <property type="evidence" value="ECO:0007669"/>
    <property type="project" value="UniProtKB-KW"/>
</dbReference>
<feature type="active site" description="Proton acceptor" evidence="1">
    <location>
        <position position="422"/>
    </location>
</feature>
<accession>A0A9K3LMG4</accession>
<reference evidence="5" key="1">
    <citation type="journal article" date="2021" name="Sci. Rep.">
        <title>Diploid genomic architecture of Nitzschia inconspicua, an elite biomass production diatom.</title>
        <authorList>
            <person name="Oliver A."/>
            <person name="Podell S."/>
            <person name="Pinowska A."/>
            <person name="Traller J.C."/>
            <person name="Smith S.R."/>
            <person name="McClure R."/>
            <person name="Beliaev A."/>
            <person name="Bohutskyi P."/>
            <person name="Hill E.A."/>
            <person name="Rabines A."/>
            <person name="Zheng H."/>
            <person name="Allen L.Z."/>
            <person name="Kuo A."/>
            <person name="Grigoriev I.V."/>
            <person name="Allen A.E."/>
            <person name="Hazlebeck D."/>
            <person name="Allen E.E."/>
        </authorList>
    </citation>
    <scope>NUCLEOTIDE SEQUENCE</scope>
    <source>
        <strain evidence="5">Hildebrandi</strain>
    </source>
</reference>
<organism evidence="5 6">
    <name type="scientific">Nitzschia inconspicua</name>
    <dbReference type="NCBI Taxonomy" id="303405"/>
    <lineage>
        <taxon>Eukaryota</taxon>
        <taxon>Sar</taxon>
        <taxon>Stramenopiles</taxon>
        <taxon>Ochrophyta</taxon>
        <taxon>Bacillariophyta</taxon>
        <taxon>Bacillariophyceae</taxon>
        <taxon>Bacillariophycidae</taxon>
        <taxon>Bacillariales</taxon>
        <taxon>Bacillariaceae</taxon>
        <taxon>Nitzschia</taxon>
    </lineage>
</organism>
<gene>
    <name evidence="5" type="ORF">IV203_037944</name>
</gene>
<dbReference type="AlphaFoldDB" id="A0A9K3LMG4"/>
<keyword evidence="3" id="KW-0175">Coiled coil</keyword>
<comment type="caution">
    <text evidence="5">The sequence shown here is derived from an EMBL/GenBank/DDBJ whole genome shotgun (WGS) entry which is preliminary data.</text>
</comment>
<name>A0A9K3LMG4_9STRA</name>
<feature type="coiled-coil region" evidence="3">
    <location>
        <begin position="137"/>
        <end position="164"/>
    </location>
</feature>
<protein>
    <submittedName>
        <fullName evidence="5">Choline/carnitine o-acyltransferase</fullName>
    </submittedName>
</protein>
<dbReference type="InterPro" id="IPR039551">
    <property type="entry name" value="Cho/carn_acyl_trans"/>
</dbReference>
<feature type="domain" description="Choline/carnitine acyltransferase" evidence="4">
    <location>
        <begin position="118"/>
        <end position="698"/>
    </location>
</feature>
<sequence length="720" mass="81282">MILFQQVCRESRKVLPRATTTVANGTLRSSLYQNFILQKHPLSNWTQPTTKVTNHKGCPAAARTFSSTAREDVYPVTMKPWKVPMVESNGDYRDEAFLERDDEIGGPLYRNQATLPRLPVPEVKDTIQRFLPTALPLAKNEEEAKGLEKACEAFLEEAKVLQERLLHRANNEMKDSSYLQLYWNTLGYLQVRDSVVVNVSYFFQFQNDSTLSKSRPNIERAAALLYSTAEFRKEVCAGALEPEVMGKAQIPLDATAFKYMFHACRIPRKVQDTYRIYDPSRHNHAIVARKGNFYSINIVDDAGDPLPLSVIEEQLQQCIEMADDLVVPRPKLGILTSTNRDNWADARGKLIQLGGEQMERALQLLESGALMVNLDDSDLVDDVECSEMMLTGRKQSGDNRWFDKSIQIVVDNNGLAGTLSEHSMMDGMPVVRFADYITSFTYDEVKQRSTERSNEASYQVVDIFGEALMNMDENPLRELESQAREEFHQNIGKQSTSVVTFENYGSNFIKKSKNPPDAYAQLALQLATYRLFGEQVGTYEATQVRRFLHGRTEVTRAVSFESAEFVKSMGRTASKEPHPEATKEKLELLRKATAAHASYSQMAAQAMGVDRHFFGLSMQVDSQDAIPAIYSDPVFNRSKHWRLSTSNLSHPRIVNWGFGQVVPDGLGVGYSIHPDSLKFNISALAETRWTPKFAELLVQSLEEMAIIASSDMEEQPISKL</sequence>
<dbReference type="PANTHER" id="PTHR22589">
    <property type="entry name" value="CARNITINE O-ACYLTRANSFERASE"/>
    <property type="match status" value="1"/>
</dbReference>
<proteinExistence type="inferred from homology"/>
<dbReference type="Proteomes" id="UP000693970">
    <property type="component" value="Unassembled WGS sequence"/>
</dbReference>
<dbReference type="EMBL" id="JAGRRH010000009">
    <property type="protein sequence ID" value="KAG7364742.1"/>
    <property type="molecule type" value="Genomic_DNA"/>
</dbReference>
<reference evidence="5" key="2">
    <citation type="submission" date="2021-04" db="EMBL/GenBank/DDBJ databases">
        <authorList>
            <person name="Podell S."/>
        </authorList>
    </citation>
    <scope>NUCLEOTIDE SEQUENCE</scope>
    <source>
        <strain evidence="5">Hildebrandi</strain>
    </source>
</reference>
<dbReference type="OrthoDB" id="240216at2759"/>